<dbReference type="Gene3D" id="1.10.260.40">
    <property type="entry name" value="lambda repressor-like DNA-binding domains"/>
    <property type="match status" value="1"/>
</dbReference>
<dbReference type="InterPro" id="IPR010982">
    <property type="entry name" value="Lambda_DNA-bd_dom_sf"/>
</dbReference>
<dbReference type="EMBL" id="MUBJ01000026">
    <property type="protein sequence ID" value="OTA14620.1"/>
    <property type="molecule type" value="Genomic_DNA"/>
</dbReference>
<keyword evidence="3" id="KW-1185">Reference proteome</keyword>
<dbReference type="AlphaFoldDB" id="A0A1Y2S9P7"/>
<comment type="caution">
    <text evidence="2">The sequence shown here is derived from an EMBL/GenBank/DDBJ whole genome shotgun (WGS) entry which is preliminary data.</text>
</comment>
<dbReference type="Proteomes" id="UP000194350">
    <property type="component" value="Unassembled WGS sequence"/>
</dbReference>
<evidence type="ECO:0000313" key="2">
    <source>
        <dbReference type="EMBL" id="OTA14620.1"/>
    </source>
</evidence>
<evidence type="ECO:0000313" key="3">
    <source>
        <dbReference type="Proteomes" id="UP000194350"/>
    </source>
</evidence>
<dbReference type="SMART" id="SM00530">
    <property type="entry name" value="HTH_XRE"/>
    <property type="match status" value="1"/>
</dbReference>
<dbReference type="STRING" id="351656.Xvie_03557"/>
<dbReference type="OrthoDB" id="6446549at2"/>
<sequence length="64" mass="7305">MHEFSPQELVKKLIESGFTQAQLAERTGVSQSSLSRILNGTCDPRLSNVRAVERFYMEFADKKE</sequence>
<protein>
    <submittedName>
        <fullName evidence="2">Transcriptional regulator</fullName>
    </submittedName>
</protein>
<dbReference type="GO" id="GO:0003677">
    <property type="term" value="F:DNA binding"/>
    <property type="evidence" value="ECO:0007669"/>
    <property type="project" value="InterPro"/>
</dbReference>
<gene>
    <name evidence="2" type="ORF">Xvie_03557</name>
</gene>
<feature type="domain" description="HTH cro/C1-type" evidence="1">
    <location>
        <begin position="9"/>
        <end position="62"/>
    </location>
</feature>
<dbReference type="SUPFAM" id="SSF47413">
    <property type="entry name" value="lambda repressor-like DNA-binding domains"/>
    <property type="match status" value="1"/>
</dbReference>
<dbReference type="CDD" id="cd00093">
    <property type="entry name" value="HTH_XRE"/>
    <property type="match status" value="1"/>
</dbReference>
<dbReference type="Pfam" id="PF01381">
    <property type="entry name" value="HTH_3"/>
    <property type="match status" value="1"/>
</dbReference>
<organism evidence="2 3">
    <name type="scientific">Xenorhabdus vietnamensis</name>
    <dbReference type="NCBI Taxonomy" id="351656"/>
    <lineage>
        <taxon>Bacteria</taxon>
        <taxon>Pseudomonadati</taxon>
        <taxon>Pseudomonadota</taxon>
        <taxon>Gammaproteobacteria</taxon>
        <taxon>Enterobacterales</taxon>
        <taxon>Morganellaceae</taxon>
        <taxon>Xenorhabdus</taxon>
    </lineage>
</organism>
<reference evidence="2 3" key="1">
    <citation type="submission" date="2016-10" db="EMBL/GenBank/DDBJ databases">
        <title>Systematic genetic and metabolomic analysis of Xenorhabdus and Photorhabdus spp., highlights the requirements for a dual symbiotic and pathogenic life style.</title>
        <authorList>
            <person name="Tobias N.J."/>
            <person name="Wolff H."/>
            <person name="Djahanschiri B."/>
            <person name="Pidot S.J."/>
            <person name="Stinear T.P."/>
            <person name="Ebersberger I."/>
            <person name="Bode H.B."/>
        </authorList>
    </citation>
    <scope>NUCLEOTIDE SEQUENCE [LARGE SCALE GENOMIC DNA]</scope>
    <source>
        <strain evidence="2 3">DSM 22392</strain>
    </source>
</reference>
<dbReference type="InterPro" id="IPR001387">
    <property type="entry name" value="Cro/C1-type_HTH"/>
</dbReference>
<evidence type="ECO:0000259" key="1">
    <source>
        <dbReference type="PROSITE" id="PS50943"/>
    </source>
</evidence>
<proteinExistence type="predicted"/>
<accession>A0A1Y2S9P7</accession>
<dbReference type="RefSeq" id="WP_086110461.1">
    <property type="nucleotide sequence ID" value="NZ_CAWNGD010000069.1"/>
</dbReference>
<dbReference type="PROSITE" id="PS50943">
    <property type="entry name" value="HTH_CROC1"/>
    <property type="match status" value="1"/>
</dbReference>
<name>A0A1Y2S9P7_9GAMM</name>